<gene>
    <name evidence="1" type="ORF">AN640_00570</name>
</gene>
<proteinExistence type="predicted"/>
<keyword evidence="2" id="KW-1185">Reference proteome</keyword>
<reference evidence="1" key="1">
    <citation type="submission" date="2016-08" db="EMBL/GenBank/DDBJ databases">
        <authorList>
            <person name="Ngugi D.K."/>
            <person name="Miyake S."/>
            <person name="Stingl U."/>
        </authorList>
    </citation>
    <scope>NUCLEOTIDE SEQUENCE</scope>
    <source>
        <strain evidence="1">SCG-D08WGA-EpuloA1</strain>
    </source>
</reference>
<evidence type="ECO:0000313" key="2">
    <source>
        <dbReference type="Proteomes" id="UP000188637"/>
    </source>
</evidence>
<dbReference type="EMBL" id="LJHD01000295">
    <property type="protein sequence ID" value="ONI38284.1"/>
    <property type="molecule type" value="Genomic_DNA"/>
</dbReference>
<accession>A0ACC8X8A0</accession>
<evidence type="ECO:0000313" key="1">
    <source>
        <dbReference type="EMBL" id="ONI38284.1"/>
    </source>
</evidence>
<name>A0ACC8X8A0_9FIRM</name>
<dbReference type="Proteomes" id="UP000188637">
    <property type="component" value="Unassembled WGS sequence"/>
</dbReference>
<protein>
    <submittedName>
        <fullName evidence="1">Uncharacterized protein</fullName>
    </submittedName>
</protein>
<organism evidence="1 2">
    <name type="scientific">Candidatus Epulonipiscium fishelsonii</name>
    <dbReference type="NCBI Taxonomy" id="77094"/>
    <lineage>
        <taxon>Bacteria</taxon>
        <taxon>Bacillati</taxon>
        <taxon>Bacillota</taxon>
        <taxon>Clostridia</taxon>
        <taxon>Lachnospirales</taxon>
        <taxon>Lachnospiraceae</taxon>
        <taxon>Candidatus Epulonipiscium</taxon>
    </lineage>
</organism>
<comment type="caution">
    <text evidence="1">The sequence shown here is derived from an EMBL/GenBank/DDBJ whole genome shotgun (WGS) entry which is preliminary data.</text>
</comment>
<sequence>MANATKTASSQQKKKDNIIYILIGINLLFNLVMLSLIIDLRSEMQNLNYGIVHLDQMIHSTFPIEPDAGPIPDQNEPLFEMDVTPVAP</sequence>